<dbReference type="PROSITE" id="PS51257">
    <property type="entry name" value="PROKAR_LIPOPROTEIN"/>
    <property type="match status" value="1"/>
</dbReference>
<reference evidence="1 2" key="1">
    <citation type="submission" date="2016-10" db="EMBL/GenBank/DDBJ databases">
        <authorList>
            <person name="de Groot N.N."/>
        </authorList>
    </citation>
    <scope>NUCLEOTIDE SEQUENCE [LARGE SCALE GENOMIC DNA]</scope>
    <source>
        <strain evidence="1 2">D31d</strain>
    </source>
</reference>
<organism evidence="1 2">
    <name type="scientific">Xylanibacter ruminicola</name>
    <name type="common">Prevotella ruminicola</name>
    <dbReference type="NCBI Taxonomy" id="839"/>
    <lineage>
        <taxon>Bacteria</taxon>
        <taxon>Pseudomonadati</taxon>
        <taxon>Bacteroidota</taxon>
        <taxon>Bacteroidia</taxon>
        <taxon>Bacteroidales</taxon>
        <taxon>Prevotellaceae</taxon>
        <taxon>Xylanibacter</taxon>
    </lineage>
</organism>
<sequence length="488" mass="55485">MNKIESWLIGAVCWLMASCASTPEQVSKVNQLPDIYPDYIGVTIPADIAPLNFNLADEDIDCMDVVARGSKGGELHTNGDWADFDIADWQALTQQNRGGKITLTVCVEKDGQWTQYNDFDIFVSPDNLDEWGLTYRRIKPGYEVGGDIGIYQRNLSNFDETAILAETVVPGRCFNCHTANCTNPNRITLQMRGEGGGTMIQKEGKQAWVETKTDSTKAAGSYSYWHPQGDYVAMAVNSVHQSFFTGIGQRIEVYHKFSNVEVLDTRTNELILSPLLQTEDLEIFPAFSHDGKWLYYSTSKPCKVPAEYEKVKCSLCRIGFDAEKGQFGLQVDTLLNGPATDKSYVLARPSYDGHWLMYCVSSRGNFPVSQDDADLWLMDMKTGKIRALTEVNSLQCEAYHNWSDNSRWFVFSSKREDGMYTKLYLACIDEQGRVSKPFLLPQRNPRKYYQEQMDAYNVPDFTKTKVEFDAHEAYRQVFDNNREQVKIK</sequence>
<proteinExistence type="predicted"/>
<dbReference type="Pfam" id="PF07676">
    <property type="entry name" value="PD40"/>
    <property type="match status" value="1"/>
</dbReference>
<dbReference type="RefSeq" id="WP_074760338.1">
    <property type="nucleotide sequence ID" value="NZ_FNRF01000001.1"/>
</dbReference>
<dbReference type="EMBL" id="FNRF01000001">
    <property type="protein sequence ID" value="SEA15494.1"/>
    <property type="molecule type" value="Genomic_DNA"/>
</dbReference>
<dbReference type="InterPro" id="IPR011042">
    <property type="entry name" value="6-blade_b-propeller_TolB-like"/>
</dbReference>
<gene>
    <name evidence="1" type="ORF">SAMN05216462_0823</name>
</gene>
<dbReference type="Gene3D" id="2.120.10.30">
    <property type="entry name" value="TolB, C-terminal domain"/>
    <property type="match status" value="1"/>
</dbReference>
<dbReference type="SUPFAM" id="SSF82171">
    <property type="entry name" value="DPP6 N-terminal domain-like"/>
    <property type="match status" value="1"/>
</dbReference>
<evidence type="ECO:0000313" key="2">
    <source>
        <dbReference type="Proteomes" id="UP000182257"/>
    </source>
</evidence>
<accession>A0A1H3YWS4</accession>
<protein>
    <submittedName>
        <fullName evidence="1">WD40-like Beta Propeller Repeat</fullName>
    </submittedName>
</protein>
<name>A0A1H3YWS4_XYLRU</name>
<dbReference type="AlphaFoldDB" id="A0A1H3YWS4"/>
<evidence type="ECO:0000313" key="1">
    <source>
        <dbReference type="EMBL" id="SEA15494.1"/>
    </source>
</evidence>
<dbReference type="Proteomes" id="UP000182257">
    <property type="component" value="Unassembled WGS sequence"/>
</dbReference>
<dbReference type="InterPro" id="IPR011659">
    <property type="entry name" value="WD40"/>
</dbReference>